<keyword evidence="2" id="KW-1185">Reference proteome</keyword>
<evidence type="ECO:0000313" key="1">
    <source>
        <dbReference type="EMBL" id="MBL0763713.1"/>
    </source>
</evidence>
<comment type="caution">
    <text evidence="1">The sequence shown here is derived from an EMBL/GenBank/DDBJ whole genome shotgun (WGS) entry which is preliminary data.</text>
</comment>
<dbReference type="EMBL" id="JAERQG010000001">
    <property type="protein sequence ID" value="MBL0763713.1"/>
    <property type="molecule type" value="Genomic_DNA"/>
</dbReference>
<gene>
    <name evidence="1" type="ORF">JKP34_00530</name>
</gene>
<organism evidence="1 2">
    <name type="scientific">Marivirga atlantica</name>
    <dbReference type="NCBI Taxonomy" id="1548457"/>
    <lineage>
        <taxon>Bacteria</taxon>
        <taxon>Pseudomonadati</taxon>
        <taxon>Bacteroidota</taxon>
        <taxon>Cytophagia</taxon>
        <taxon>Cytophagales</taxon>
        <taxon>Marivirgaceae</taxon>
        <taxon>Marivirga</taxon>
    </lineage>
</organism>
<dbReference type="Proteomes" id="UP000642920">
    <property type="component" value="Unassembled WGS sequence"/>
</dbReference>
<dbReference type="AlphaFoldDB" id="A0A937DFJ1"/>
<accession>A0A937DFJ1</accession>
<protein>
    <submittedName>
        <fullName evidence="1">Uncharacterized protein</fullName>
    </submittedName>
</protein>
<reference evidence="1" key="1">
    <citation type="submission" date="2021-01" db="EMBL/GenBank/DDBJ databases">
        <title>Marivirga sp. nov., isolated from intertidal surface sediments.</title>
        <authorList>
            <person name="Zhang M."/>
        </authorList>
    </citation>
    <scope>NUCLEOTIDE SEQUENCE</scope>
    <source>
        <strain evidence="1">SM1354</strain>
    </source>
</reference>
<dbReference type="InterPro" id="IPR036278">
    <property type="entry name" value="Sialidase_sf"/>
</dbReference>
<evidence type="ECO:0000313" key="2">
    <source>
        <dbReference type="Proteomes" id="UP000642920"/>
    </source>
</evidence>
<name>A0A937DFJ1_9BACT</name>
<sequence>MKKFYYKVANRLTILLTIAVLFTSCKDKFDELSGGAENLKLTQIMPASPFGEADHITASENGQYIIFSYQGETTFFTHYYSINGGQSFELLSGKYSAIGDQNPINTFISNDGKFLYGDQNSKIVYELDPAGGITNSIYADNAFALTASGKVVSYQYDANIGEATYHIFEGGSYISTGLQNVLDPASSFAGISGEKIGFLGNNKVAEFDVSSKEYTERSTDGINFSILKGNSNNSLDIKKAYSEGYFAYAWQRGLLVIGPSNQVTYSYYPQEYQFYLQTRGPIIMDRDKVYVQVYAYYGEPAFYETSGQDGAEMVQSELNYPMAISDKGIYTQGFIEGGNRQEGGLILIENNVSTYLDFSINKSSPNTVFKVGNYLYVDNKRYDIDAKKFYSTDLGKINNMYQDDNHVIAYTEKGTFTSTDYLNWTLQSEDQPRPGLIVKDGNGTFHGLGVQGYIYNLGGTGFGIPQFNQSAYTSTDGINWQLIDEKTGRNGNGPSAIMSDGSTGYTENFNPLGNAVYYLNYSKDYGVTYESMEQGTEPASYKIFDYETRNGRFVNAYFESSDGLLYIEICENNKTTCKTIKVQPPFDSSQSYSNSEISFTQNDEILINNRQDGIYISSRL</sequence>
<dbReference type="SUPFAM" id="SSF50939">
    <property type="entry name" value="Sialidases"/>
    <property type="match status" value="1"/>
</dbReference>
<proteinExistence type="predicted"/>
<dbReference type="RefSeq" id="WP_201916608.1">
    <property type="nucleotide sequence ID" value="NZ_JAERQG010000001.1"/>
</dbReference>
<dbReference type="PROSITE" id="PS51257">
    <property type="entry name" value="PROKAR_LIPOPROTEIN"/>
    <property type="match status" value="1"/>
</dbReference>